<dbReference type="SUPFAM" id="SSF51735">
    <property type="entry name" value="NAD(P)-binding Rossmann-fold domains"/>
    <property type="match status" value="1"/>
</dbReference>
<protein>
    <submittedName>
        <fullName evidence="2">Uncharacterized conserved protein YbjT, contains NAD(P)-binding and DUF2867 domains</fullName>
    </submittedName>
</protein>
<dbReference type="EMBL" id="FMVF01000006">
    <property type="protein sequence ID" value="SCY46204.1"/>
    <property type="molecule type" value="Genomic_DNA"/>
</dbReference>
<evidence type="ECO:0000313" key="2">
    <source>
        <dbReference type="EMBL" id="SCY46204.1"/>
    </source>
</evidence>
<gene>
    <name evidence="2" type="ORF">SAMN02927903_01437</name>
</gene>
<dbReference type="PANTHER" id="PTHR43162">
    <property type="match status" value="1"/>
</dbReference>
<dbReference type="Proteomes" id="UP000199354">
    <property type="component" value="Unassembled WGS sequence"/>
</dbReference>
<sequence length="293" mass="31529">MKYIVTGSTGNISKPIVQALVAANHEVIVISSDANKKAAIENLGAQAAIGDVNDVAFLTQTFTGADAIYLMIPPVWTPEDWPAFMRQIADNYAQAVRESGVKKVVQLSSIGAHLGYGAGPINGLSYLEKQLDQLNIDVLHLRPSYFYTNLYTMVDLIKNAGIMGSNFGKPEEKFVLVHPSDIAAVAIQHLLALDFTGKTHEYVSSDVRTFSDIAKVVGTTIGKPELPWVQFSDEDALNGMLGAGLKKTIAEGYLEMGQGIASGIVQEDYFASGAMPQGNVKLEDFARELAGAF</sequence>
<proteinExistence type="predicted"/>
<reference evidence="2 3" key="1">
    <citation type="submission" date="2016-10" db="EMBL/GenBank/DDBJ databases">
        <authorList>
            <person name="de Groot N.N."/>
        </authorList>
    </citation>
    <scope>NUCLEOTIDE SEQUENCE [LARGE SCALE GENOMIC DNA]</scope>
    <source>
        <strain evidence="2 3">CGMCC 1.7031</strain>
    </source>
</reference>
<evidence type="ECO:0000259" key="1">
    <source>
        <dbReference type="Pfam" id="PF13460"/>
    </source>
</evidence>
<evidence type="ECO:0000313" key="3">
    <source>
        <dbReference type="Proteomes" id="UP000199354"/>
    </source>
</evidence>
<feature type="domain" description="NAD(P)-binding" evidence="1">
    <location>
        <begin position="7"/>
        <end position="113"/>
    </location>
</feature>
<dbReference type="Gene3D" id="3.90.25.10">
    <property type="entry name" value="UDP-galactose 4-epimerase, domain 1"/>
    <property type="match status" value="1"/>
</dbReference>
<dbReference type="InterPro" id="IPR051604">
    <property type="entry name" value="Ergot_Alk_Oxidoreductase"/>
</dbReference>
<dbReference type="Pfam" id="PF13460">
    <property type="entry name" value="NAD_binding_10"/>
    <property type="match status" value="1"/>
</dbReference>
<keyword evidence="3" id="KW-1185">Reference proteome</keyword>
<dbReference type="InterPro" id="IPR036291">
    <property type="entry name" value="NAD(P)-bd_dom_sf"/>
</dbReference>
<dbReference type="RefSeq" id="WP_091141624.1">
    <property type="nucleotide sequence ID" value="NZ_FMVF01000006.1"/>
</dbReference>
<dbReference type="Gene3D" id="3.40.50.720">
    <property type="entry name" value="NAD(P)-binding Rossmann-like Domain"/>
    <property type="match status" value="1"/>
</dbReference>
<accession>A0A1G5G3W9</accession>
<dbReference type="InterPro" id="IPR016040">
    <property type="entry name" value="NAD(P)-bd_dom"/>
</dbReference>
<organism evidence="2 3">
    <name type="scientific">Flavobacterium caeni</name>
    <dbReference type="NCBI Taxonomy" id="490189"/>
    <lineage>
        <taxon>Bacteria</taxon>
        <taxon>Pseudomonadati</taxon>
        <taxon>Bacteroidota</taxon>
        <taxon>Flavobacteriia</taxon>
        <taxon>Flavobacteriales</taxon>
        <taxon>Flavobacteriaceae</taxon>
        <taxon>Flavobacterium</taxon>
    </lineage>
</organism>
<dbReference type="PANTHER" id="PTHR43162:SF1">
    <property type="entry name" value="PRESTALK A DIFFERENTIATION PROTEIN A"/>
    <property type="match status" value="1"/>
</dbReference>
<dbReference type="AlphaFoldDB" id="A0A1G5G3W9"/>
<dbReference type="STRING" id="490189.SAMN02927903_01437"/>
<name>A0A1G5G3W9_9FLAO</name>
<dbReference type="OrthoDB" id="2149806at2"/>